<name>A0ABV2PA66_9MICC</name>
<proteinExistence type="predicted"/>
<comment type="caution">
    <text evidence="2">The sequence shown here is derived from an EMBL/GenBank/DDBJ whole genome shotgun (WGS) entry which is preliminary data.</text>
</comment>
<dbReference type="EMBL" id="JBEPSN010000009">
    <property type="protein sequence ID" value="MET4541669.1"/>
    <property type="molecule type" value="Genomic_DNA"/>
</dbReference>
<keyword evidence="1" id="KW-0812">Transmembrane</keyword>
<evidence type="ECO:0000313" key="2">
    <source>
        <dbReference type="EMBL" id="MET4541669.1"/>
    </source>
</evidence>
<protein>
    <submittedName>
        <fullName evidence="2">Uncharacterized protein</fullName>
    </submittedName>
</protein>
<feature type="transmembrane region" description="Helical" evidence="1">
    <location>
        <begin position="42"/>
        <end position="65"/>
    </location>
</feature>
<evidence type="ECO:0000313" key="3">
    <source>
        <dbReference type="Proteomes" id="UP001549307"/>
    </source>
</evidence>
<accession>A0ABV2PA66</accession>
<dbReference type="Proteomes" id="UP001549307">
    <property type="component" value="Unassembled WGS sequence"/>
</dbReference>
<organism evidence="2 3">
    <name type="scientific">Arthrobacter bambusae</name>
    <dbReference type="NCBI Taxonomy" id="1338426"/>
    <lineage>
        <taxon>Bacteria</taxon>
        <taxon>Bacillati</taxon>
        <taxon>Actinomycetota</taxon>
        <taxon>Actinomycetes</taxon>
        <taxon>Micrococcales</taxon>
        <taxon>Micrococcaceae</taxon>
        <taxon>Arthrobacter</taxon>
    </lineage>
</organism>
<feature type="transmembrane region" description="Helical" evidence="1">
    <location>
        <begin position="71"/>
        <end position="91"/>
    </location>
</feature>
<keyword evidence="1" id="KW-1133">Transmembrane helix</keyword>
<evidence type="ECO:0000256" key="1">
    <source>
        <dbReference type="SAM" id="Phobius"/>
    </source>
</evidence>
<sequence length="92" mass="9484">MIGLLISASQKPASTMSASARIGIPQRASCIDNVGSVLGRTFYVLAVLVLSVVDLGVPDEVFLILDDFSDLPSAGVVPVVVLLGFFCGFLGG</sequence>
<reference evidence="2 3" key="1">
    <citation type="submission" date="2024-06" db="EMBL/GenBank/DDBJ databases">
        <title>Sorghum-associated microbial communities from plants grown in Nebraska, USA.</title>
        <authorList>
            <person name="Schachtman D."/>
        </authorList>
    </citation>
    <scope>NUCLEOTIDE SEQUENCE [LARGE SCALE GENOMIC DNA]</scope>
    <source>
        <strain evidence="2 3">3552</strain>
    </source>
</reference>
<gene>
    <name evidence="2" type="ORF">ABIE37_003467</name>
</gene>
<keyword evidence="3" id="KW-1185">Reference proteome</keyword>
<keyword evidence="1" id="KW-0472">Membrane</keyword>